<comment type="caution">
    <text evidence="2">The sequence shown here is derived from an EMBL/GenBank/DDBJ whole genome shotgun (WGS) entry which is preliminary data.</text>
</comment>
<gene>
    <name evidence="2" type="ORF">HQ36_07315</name>
</gene>
<dbReference type="OrthoDB" id="9931548at2"/>
<keyword evidence="1" id="KW-0175">Coiled coil</keyword>
<dbReference type="Proteomes" id="UP000030134">
    <property type="component" value="Unassembled WGS sequence"/>
</dbReference>
<dbReference type="AlphaFoldDB" id="A0A0A2GAB1"/>
<evidence type="ECO:0000256" key="1">
    <source>
        <dbReference type="SAM" id="Coils"/>
    </source>
</evidence>
<proteinExistence type="predicted"/>
<dbReference type="RefSeq" id="WP_025843407.1">
    <property type="nucleotide sequence ID" value="NZ_JQZW01000013.1"/>
</dbReference>
<sequence>MTPEEERNLGRLELAITRLTDLVKNQRSIILKQREENMLLWKRYKELENRLDEAQDKHQTLLMARMIVANDKDWQKAYSRLSVLQREIQEAIKLLELE</sequence>
<evidence type="ECO:0000313" key="2">
    <source>
        <dbReference type="EMBL" id="KGN97359.1"/>
    </source>
</evidence>
<feature type="coiled-coil region" evidence="1">
    <location>
        <begin position="37"/>
        <end position="64"/>
    </location>
</feature>
<accession>A0A0A2GAB1</accession>
<protein>
    <submittedName>
        <fullName evidence="2">Uncharacterized protein</fullName>
    </submittedName>
</protein>
<reference evidence="2 3" key="1">
    <citation type="submission" date="2014-08" db="EMBL/GenBank/DDBJ databases">
        <title>Porphyromonas gingivicanis strain:COT-022_OH1391 Genome sequencing.</title>
        <authorList>
            <person name="Wallis C."/>
            <person name="Deusch O."/>
            <person name="O'Flynn C."/>
            <person name="Davis I."/>
            <person name="Jospin G."/>
            <person name="Darling A.E."/>
            <person name="Coil D.A."/>
            <person name="Alexiev A."/>
            <person name="Horsfall A."/>
            <person name="Kirkwood N."/>
            <person name="Harris S."/>
            <person name="Eisen J.A."/>
        </authorList>
    </citation>
    <scope>NUCLEOTIDE SEQUENCE [LARGE SCALE GENOMIC DNA]</scope>
    <source>
        <strain evidence="3">COT-022 OH1391</strain>
    </source>
</reference>
<keyword evidence="3" id="KW-1185">Reference proteome</keyword>
<dbReference type="EMBL" id="JQZW01000013">
    <property type="protein sequence ID" value="KGN97359.1"/>
    <property type="molecule type" value="Genomic_DNA"/>
</dbReference>
<evidence type="ECO:0000313" key="3">
    <source>
        <dbReference type="Proteomes" id="UP000030134"/>
    </source>
</evidence>
<name>A0A0A2GAB1_9PORP</name>
<organism evidence="2 3">
    <name type="scientific">Porphyromonas gingivicanis</name>
    <dbReference type="NCBI Taxonomy" id="266762"/>
    <lineage>
        <taxon>Bacteria</taxon>
        <taxon>Pseudomonadati</taxon>
        <taxon>Bacteroidota</taxon>
        <taxon>Bacteroidia</taxon>
        <taxon>Bacteroidales</taxon>
        <taxon>Porphyromonadaceae</taxon>
        <taxon>Porphyromonas</taxon>
    </lineage>
</organism>